<organism evidence="2">
    <name type="scientific">Candida tenuis (strain ATCC 10573 / BCRC 21748 / CBS 615 / JCM 9827 / NBRC 10315 / NRRL Y-1498 / VKM Y-70)</name>
    <name type="common">Yeast</name>
    <name type="synonym">Yamadazyma tenuis</name>
    <dbReference type="NCBI Taxonomy" id="590646"/>
    <lineage>
        <taxon>Eukaryota</taxon>
        <taxon>Fungi</taxon>
        <taxon>Dikarya</taxon>
        <taxon>Ascomycota</taxon>
        <taxon>Saccharomycotina</taxon>
        <taxon>Pichiomycetes</taxon>
        <taxon>Debaryomycetaceae</taxon>
        <taxon>Yamadazyma</taxon>
    </lineage>
</organism>
<protein>
    <recommendedName>
        <fullName evidence="3">DUF913-domain-containing protein</fullName>
    </recommendedName>
</protein>
<dbReference type="HOGENOM" id="CLU_681513_0_0_1"/>
<sequence length="404" mass="45492">MNSSSPEDVDDPIDQFALLDYSTILDEFKAENKHHFSTLQTKSATNEQVLLIDELITVTMILRNISFNGFNKFKITGNDLLRDLMFRIVKMIGSHSEKFLYHRKRLCLLKDCLFLLYNMSQELQLRSLEEAFLSFALVASFGPKLTDDPVVIPPANIDRFTYLPYGIDALTKLLVREPHNRSFMKAVLTGDLSNSNFSTIVDDPAADRANTRALITKYLGTSVINDGSLLTRSFQLFLSVIPFDKNSMELSKFASIRTSVVVQSLFGAKLIIDLVNGEDEVARLRILPVTWLLKNSRSILLNLNRSSVSMISESVKNEYIALVVLKALIMINSLLGNCVLLAEQNVLPKPIEEELHKLVHGHRINPDSDITLETLLNPTVDRNVANELVRQFGLLTQLGQLVKP</sequence>
<name>G3B7R9_CANTC</name>
<keyword evidence="2" id="KW-1185">Reference proteome</keyword>
<proteinExistence type="predicted"/>
<evidence type="ECO:0000313" key="2">
    <source>
        <dbReference type="Proteomes" id="UP000000707"/>
    </source>
</evidence>
<dbReference type="AlphaFoldDB" id="G3B7R9"/>
<reference evidence="1 2" key="1">
    <citation type="journal article" date="2011" name="Proc. Natl. Acad. Sci. U.S.A.">
        <title>Comparative genomics of xylose-fermenting fungi for enhanced biofuel production.</title>
        <authorList>
            <person name="Wohlbach D.J."/>
            <person name="Kuo A."/>
            <person name="Sato T.K."/>
            <person name="Potts K.M."/>
            <person name="Salamov A.A."/>
            <person name="LaButti K.M."/>
            <person name="Sun H."/>
            <person name="Clum A."/>
            <person name="Pangilinan J.L."/>
            <person name="Lindquist E.A."/>
            <person name="Lucas S."/>
            <person name="Lapidus A."/>
            <person name="Jin M."/>
            <person name="Gunawan C."/>
            <person name="Balan V."/>
            <person name="Dale B.E."/>
            <person name="Jeffries T.W."/>
            <person name="Zinkel R."/>
            <person name="Barry K.W."/>
            <person name="Grigoriev I.V."/>
            <person name="Gasch A.P."/>
        </authorList>
    </citation>
    <scope>NUCLEOTIDE SEQUENCE [LARGE SCALE GENOMIC DNA]</scope>
    <source>
        <strain evidence="2">ATCC 10573 / BCRC 21748 / CBS 615 / JCM 9827 / NBRC 10315 / NRRL Y-1498 / VKM Y-70</strain>
    </source>
</reference>
<accession>G3B7R9</accession>
<gene>
    <name evidence="1" type="ORF">CANTEDRAFT_115771</name>
</gene>
<dbReference type="STRING" id="590646.G3B7R9"/>
<dbReference type="OrthoDB" id="1938591at2759"/>
<evidence type="ECO:0008006" key="3">
    <source>
        <dbReference type="Google" id="ProtNLM"/>
    </source>
</evidence>
<dbReference type="eggNOG" id="KOG2744">
    <property type="taxonomic scope" value="Eukaryota"/>
</dbReference>
<evidence type="ECO:0000313" key="1">
    <source>
        <dbReference type="EMBL" id="EGV62305.1"/>
    </source>
</evidence>
<dbReference type="Proteomes" id="UP000000707">
    <property type="component" value="Unassembled WGS sequence"/>
</dbReference>
<dbReference type="EMBL" id="GL996527">
    <property type="protein sequence ID" value="EGV62305.1"/>
    <property type="molecule type" value="Genomic_DNA"/>
</dbReference>